<comment type="catalytic activity">
    <reaction evidence="25">
        <text>a 5'-end (5'-triphosphoguanosine)-adenylyl-adenylyl-cytidylyl-adenosine in mRNA + 2 S-adenosyl-L-methionine = a 5'-end (N(7)-methyl 5'-triphosphoguanosine)-(2'-O-methyladenylyl)-adenylyl-cytidylyl-adenosine in mRNA + 2 S-adenosyl-L-homocysteine + H(+)</text>
        <dbReference type="Rhea" id="RHEA:65376"/>
        <dbReference type="Rhea" id="RHEA-COMP:16797"/>
        <dbReference type="Rhea" id="RHEA-COMP:16798"/>
        <dbReference type="ChEBI" id="CHEBI:15378"/>
        <dbReference type="ChEBI" id="CHEBI:57856"/>
        <dbReference type="ChEBI" id="CHEBI:59789"/>
        <dbReference type="ChEBI" id="CHEBI:156483"/>
        <dbReference type="ChEBI" id="CHEBI:156484"/>
        <dbReference type="EC" id="2.1.1.375"/>
    </reaction>
</comment>
<dbReference type="PROSITE" id="PS51590">
    <property type="entry name" value="SAM_MT_MNV_L"/>
    <property type="match status" value="1"/>
</dbReference>
<evidence type="ECO:0000313" key="29">
    <source>
        <dbReference type="EMBL" id="QQL94335.1"/>
    </source>
</evidence>
<feature type="domain" description="Mononegavirus-type SAM-dependent 2'-O-MTase" evidence="28">
    <location>
        <begin position="1664"/>
        <end position="1853"/>
    </location>
</feature>
<evidence type="ECO:0000259" key="27">
    <source>
        <dbReference type="PROSITE" id="PS50526"/>
    </source>
</evidence>
<dbReference type="GO" id="GO:0005524">
    <property type="term" value="F:ATP binding"/>
    <property type="evidence" value="ECO:0007669"/>
    <property type="project" value="UniProtKB-KW"/>
</dbReference>
<keyword evidence="15" id="KW-0693">Viral RNA replication</keyword>
<keyword evidence="14" id="KW-0946">Virion</keyword>
<evidence type="ECO:0000256" key="19">
    <source>
        <dbReference type="ARBA" id="ARBA00024494"/>
    </source>
</evidence>
<evidence type="ECO:0000256" key="22">
    <source>
        <dbReference type="ARBA" id="ARBA00030436"/>
    </source>
</evidence>
<dbReference type="EC" id="2.1.1.375" evidence="21"/>
<dbReference type="EC" id="2.7.7.88" evidence="4"/>
<evidence type="ECO:0000256" key="25">
    <source>
        <dbReference type="ARBA" id="ARBA00047370"/>
    </source>
</evidence>
<evidence type="ECO:0000256" key="4">
    <source>
        <dbReference type="ARBA" id="ARBA00012582"/>
    </source>
</evidence>
<comment type="subcellular location">
    <subcellularLocation>
        <location evidence="1">Host cytoplasm</location>
    </subcellularLocation>
    <subcellularLocation>
        <location evidence="2">Virion</location>
    </subcellularLocation>
</comment>
<keyword evidence="9" id="KW-0949">S-adenosyl-L-methionine</keyword>
<comment type="catalytic activity">
    <reaction evidence="24">
        <text>a 5'-end (5'-triphosphoguanosine)-adenylyl-adenylyl-cytidylyl-adenosine in mRNA + S-adenosyl-L-methionine = a 5'-end (5'-triphosphoguanosine)-(2'-O-methyladenylyl)-adenylyl-cytidylyl-adenosine in mRNA + S-adenosyl-L-homocysteine + H(+)</text>
        <dbReference type="Rhea" id="RHEA:65380"/>
        <dbReference type="Rhea" id="RHEA-COMP:16797"/>
        <dbReference type="Rhea" id="RHEA-COMP:16801"/>
        <dbReference type="ChEBI" id="CHEBI:15378"/>
        <dbReference type="ChEBI" id="CHEBI:57856"/>
        <dbReference type="ChEBI" id="CHEBI:59789"/>
        <dbReference type="ChEBI" id="CHEBI:156482"/>
        <dbReference type="ChEBI" id="CHEBI:156484"/>
    </reaction>
</comment>
<dbReference type="InterPro" id="IPR014023">
    <property type="entry name" value="Mononeg_RNA_pol_cat"/>
</dbReference>
<comment type="catalytic activity">
    <reaction evidence="26">
        <text>GTP + H2O = GDP + phosphate + H(+)</text>
        <dbReference type="Rhea" id="RHEA:19669"/>
        <dbReference type="ChEBI" id="CHEBI:15377"/>
        <dbReference type="ChEBI" id="CHEBI:15378"/>
        <dbReference type="ChEBI" id="CHEBI:37565"/>
        <dbReference type="ChEBI" id="CHEBI:43474"/>
        <dbReference type="ChEBI" id="CHEBI:58189"/>
    </reaction>
</comment>
<proteinExistence type="predicted"/>
<dbReference type="EMBL" id="MN689397">
    <property type="protein sequence ID" value="QQL94335.1"/>
    <property type="molecule type" value="Viral_cRNA"/>
</dbReference>
<dbReference type="PROSITE" id="PS50526">
    <property type="entry name" value="RDRP_SSRNA_NEG_NONSEG"/>
    <property type="match status" value="1"/>
</dbReference>
<organism evidence="29">
    <name type="scientific">Kenyan potato cytorhabdovirus</name>
    <dbReference type="NCBI Taxonomy" id="2801326"/>
    <lineage>
        <taxon>Viruses</taxon>
        <taxon>Riboviria</taxon>
        <taxon>Orthornavirae</taxon>
        <taxon>Negarnaviricota</taxon>
        <taxon>Haploviricotina</taxon>
        <taxon>Monjiviricetes</taxon>
        <taxon>Mononegavirales</taxon>
        <taxon>Rhabdoviridae</taxon>
        <taxon>Betarhabdovirinae</taxon>
        <taxon>Alphacytorhabdovirus</taxon>
        <taxon>Alphacytorhabdovirus kenyatuberosum</taxon>
        <taxon>Cytorhabdovirus kenyatuberosum</taxon>
    </lineage>
</organism>
<reference evidence="29" key="1">
    <citation type="submission" date="2019-11" db="EMBL/GenBank/DDBJ databases">
        <title>Metaviromic analysis of potato plants from western Kenya reveals the presence of diverse viral populations, which include novel viral species.</title>
        <authorList>
            <person name="Read D.A."/>
            <person name="Muoma J."/>
            <person name="Onamu R."/>
            <person name="Alinda A."/>
            <person name="Mosoti R.D."/>
            <person name="Thompson G.D."/>
        </authorList>
    </citation>
    <scope>NUCLEOTIDE SEQUENCE</scope>
    <source>
        <strain evidence="29">18-1061</strain>
    </source>
</reference>
<evidence type="ECO:0000256" key="13">
    <source>
        <dbReference type="ARBA" id="ARBA00022840"/>
    </source>
</evidence>
<accession>A0A7T7FR19</accession>
<keyword evidence="16" id="KW-0506">mRNA capping</keyword>
<evidence type="ECO:0000256" key="5">
    <source>
        <dbReference type="ARBA" id="ARBA00022484"/>
    </source>
</evidence>
<protein>
    <recommendedName>
        <fullName evidence="23">Replicase</fullName>
        <ecNumber evidence="21">2.1.1.375</ecNumber>
        <ecNumber evidence="3">2.7.7.48</ecNumber>
        <ecNumber evidence="4">2.7.7.88</ecNumber>
    </recommendedName>
    <alternativeName>
        <fullName evidence="22">Transcriptase</fullName>
    </alternativeName>
</protein>
<evidence type="ECO:0000256" key="11">
    <source>
        <dbReference type="ARBA" id="ARBA00022741"/>
    </source>
</evidence>
<keyword evidence="11" id="KW-0547">Nucleotide-binding</keyword>
<evidence type="ECO:0000256" key="2">
    <source>
        <dbReference type="ARBA" id="ARBA00004328"/>
    </source>
</evidence>
<evidence type="ECO:0000256" key="18">
    <source>
        <dbReference type="ARBA" id="ARBA00023268"/>
    </source>
</evidence>
<keyword evidence="8" id="KW-0808">Transferase</keyword>
<sequence>MDFLSLVEDQSEDMSWSVSETPLPDYHLRNPIKNLTWWDKEHLPFRQRKDRQDIIQKHGHTIKIGNPIGLFIDHWHRIPAQDHIPFCTAVGDVRWKLRMDNSIMPPSSRIPLISVIENVSKLPNVYWNGMRYWNHVLLVLNALSSNRRTPSGESSVPVRVPLIGDSYVDVFRTCCVVCTLAKKKKTVTLYDGDWIRMTSDLYTQRWLVLMSSAVGETLNAEHYPMARYISAIYEWGDSVIRRHGNEGYKVIKVYEAVMVGVLQSRGASEIAPPGRFLNNTLKDLRDTSLIFLEEVKKLIDIVKDLENGHHLTQLYGLHRSWGHPAVDSAEGMTKLMKIGRKDIIKDNSLSINAGRMFKVLFCREFRNKTGSYPPVVSSPTLLCTEIEEGDPNAISLKMHTLKEWDRVKFKQIFKLPETFNLSMIVADKAISPTISELRTIVRERGTVMDPDKRRGVKRWLNDKSLDPILFLKDINDGKFDKDHLIIGLTPKERELNPVPRMFSLMSHLLRVYVVVTEQMLSDHVLPMFPQITMTDTLLDLTRKMYSTVKGQSSVRKRHSREGGWCSRTVCASLDFEKWNGHMRKSMTHGVFTAIGELFGLADLYNMTYDLFSQSFYYLADGSYVPQFDENGQPVVQEPQSFINHQGGMEGLRQKGWTLYTVCGLEVILSRYDCEYKIMGMGDNQVLQITVYTKNITEMGTPSHAGIEEMRINLENIFKDLITSFTESGLPLKPLETWVSEDLFLYGKVPIWKGVPLTMDLKRLMRTFPMSNEGVMTLENALSTVASNSLSATQSSPCIWTAYVIYNLMTSLCISDFMKYHPILGSGMNMIPKDHKGWGMILRDKTRIFYDTTKCHIPTDYLRRLIMVIPKCLGGYSGANMYEMMVRGFSDHLSRDVSYMCNLLLSSVTPRWVKDHIRKWLRPIYMPSKNYAMLLEDITAVNLLSPRSPLSGVRQLVSKFLSTGMKITNPEFLQLVKVSRMDDRQFLAECLCEGDELHLRLLHDIFDATIYGYVDSILSKVTKTSTIQKLAISSDSGRVFETIMKDEINFFNFFRWRNHNQGGEISSSCATTICKIMREKGWGKTVRGITIPFPMSFMIETNCSPMRGCDCSDGFVSVHLPDRQLDNASWDNDIGANPPYLGSMTKEKVIIGTGGKVYSGEPLVRRPINLLKTINWFVPKESNTAEIIKGCACAVTDLELDRFMGMSEGSAGTEIHRYNDSMTFRGALTSSNFLYSTRYHISTDEFVRYAKGSENTDIHFQALFCCIVELTNMYISKQLRDGEAVTRFKHFKQCCYECVQPIEEDFIDLPSSKALSVLPSFKGNQYLYTPSERIRIAERISPLFNAAEETMTIEQYEMLSPRQKLMMLQDSICDRIVSDIMKGKSDGTHVAASLLSTKAYERTMYLKFSARYLLDNVMGNLRKAAGCTILRSHPDRFGYKEEEEDRVLENMISSADNDSFLGLAMFYCWNDTAAEMGKTYPELVYPSTNPISVSSACYTIQTNMLALIRRKIKVGRRRSKVILDDEKNNTWVYRRLLIEEYERKSLCKSCVAQVYKLESYNLLREFKLAKCQYNHIVSDAITRYPWIKSYVTIERLRKDCDSNRDSIEESNNPLGLIPLSENFNEELISCSSLRIRPEVGEYMEPNKSAYAYFQSSGVNPFTLICVYNMPTATVYKIQSIMQDLRHMTEGKEVLCIGDGLGLSSSTILSMGARRVVSSTLLEPDNAIPHSFSHNMLPAKTIYCTKSIEEHQSVRLNNDASCATWKQEWDGVLKTIDVIYSDAEIVNPDEHEARQKLFNNICCSGKRDLIVIKDYLWYIEELANRLGILSKLRCDRWLLRTTKVRSSRYPEVWWIIIGAEEQTNIVFSAPHLENIYPAWSDIVSTLERVINDADVTDADSQLAARMTPGIGLYKMRTYLDEWCVFPIVGKILPKNGNFTPLFLYLTKTKRPRHVQDQTFSSQLKLYDSDYLKLRTRIFAMAVAMNGDLREQRVMIESSRLWHLKWKRVSDQWTVYLKRGNTYEPECDVVKYIPILSLIMMEQQLKFEGYDDEIHFGYQSKHPRKKIYFPISKSSHISILDKEKKNQKARGKKTY</sequence>
<dbReference type="GO" id="GO:0004482">
    <property type="term" value="F:mRNA 5'-cap (guanine-N7-)-methyltransferase activity"/>
    <property type="evidence" value="ECO:0007669"/>
    <property type="project" value="InterPro"/>
</dbReference>
<evidence type="ECO:0000256" key="12">
    <source>
        <dbReference type="ARBA" id="ARBA00022801"/>
    </source>
</evidence>
<evidence type="ECO:0000256" key="8">
    <source>
        <dbReference type="ARBA" id="ARBA00022679"/>
    </source>
</evidence>
<evidence type="ECO:0000256" key="17">
    <source>
        <dbReference type="ARBA" id="ARBA00023200"/>
    </source>
</evidence>
<dbReference type="InterPro" id="IPR025786">
    <property type="entry name" value="Mononega_L_MeTrfase"/>
</dbReference>
<dbReference type="GO" id="GO:0016787">
    <property type="term" value="F:hydrolase activity"/>
    <property type="evidence" value="ECO:0007669"/>
    <property type="project" value="UniProtKB-KW"/>
</dbReference>
<evidence type="ECO:0000256" key="6">
    <source>
        <dbReference type="ARBA" id="ARBA00022603"/>
    </source>
</evidence>
<dbReference type="Pfam" id="PF14318">
    <property type="entry name" value="Mononeg_mRNAcap"/>
    <property type="match status" value="1"/>
</dbReference>
<dbReference type="GO" id="GO:0044423">
    <property type="term" value="C:virion component"/>
    <property type="evidence" value="ECO:0007669"/>
    <property type="project" value="UniProtKB-KW"/>
</dbReference>
<feature type="domain" description="RdRp catalytic" evidence="27">
    <location>
        <begin position="567"/>
        <end position="753"/>
    </location>
</feature>
<evidence type="ECO:0000256" key="3">
    <source>
        <dbReference type="ARBA" id="ARBA00012494"/>
    </source>
</evidence>
<evidence type="ECO:0000256" key="7">
    <source>
        <dbReference type="ARBA" id="ARBA00022664"/>
    </source>
</evidence>
<name>A0A7T7FR19_9RHAB</name>
<evidence type="ECO:0000256" key="26">
    <source>
        <dbReference type="ARBA" id="ARBA00048548"/>
    </source>
</evidence>
<keyword evidence="18" id="KW-0511">Multifunctional enzyme</keyword>
<keyword evidence="5 29" id="KW-0696">RNA-directed RNA polymerase</keyword>
<evidence type="ECO:0000256" key="14">
    <source>
        <dbReference type="ARBA" id="ARBA00022844"/>
    </source>
</evidence>
<keyword evidence="10" id="KW-0548">Nucleotidyltransferase</keyword>
<evidence type="ECO:0000256" key="9">
    <source>
        <dbReference type="ARBA" id="ARBA00022691"/>
    </source>
</evidence>
<evidence type="ECO:0000256" key="21">
    <source>
        <dbReference type="ARBA" id="ARBA00026099"/>
    </source>
</evidence>
<evidence type="ECO:0000259" key="28">
    <source>
        <dbReference type="PROSITE" id="PS51590"/>
    </source>
</evidence>
<keyword evidence="17" id="KW-1035">Host cytoplasm</keyword>
<dbReference type="GO" id="GO:0030430">
    <property type="term" value="C:host cell cytoplasm"/>
    <property type="evidence" value="ECO:0007669"/>
    <property type="project" value="UniProtKB-SubCell"/>
</dbReference>
<dbReference type="EC" id="2.7.7.48" evidence="3"/>
<evidence type="ECO:0000256" key="23">
    <source>
        <dbReference type="ARBA" id="ARBA00031012"/>
    </source>
</evidence>
<comment type="catalytic activity">
    <reaction evidence="20">
        <text>a 5'-end (5'-triphosphoguanosine)-(2'-O-methyladenylyl)-adenylyl-cytidylyl-adenosine in mRNA + S-adenosyl-L-methionine = a 5'-end (N(7)-methyl 5'-triphosphoguanosine)-(2'-O-methyladenylyl)-adenylyl-cytidylyl-adenosine in mRNA + S-adenosyl-L-homocysteine</text>
        <dbReference type="Rhea" id="RHEA:65440"/>
        <dbReference type="Rhea" id="RHEA-COMP:16798"/>
        <dbReference type="Rhea" id="RHEA-COMP:16801"/>
        <dbReference type="ChEBI" id="CHEBI:57856"/>
        <dbReference type="ChEBI" id="CHEBI:59789"/>
        <dbReference type="ChEBI" id="CHEBI:156482"/>
        <dbReference type="ChEBI" id="CHEBI:156483"/>
    </reaction>
</comment>
<evidence type="ECO:0000256" key="24">
    <source>
        <dbReference type="ARBA" id="ARBA00047332"/>
    </source>
</evidence>
<keyword evidence="7" id="KW-0507">mRNA processing</keyword>
<evidence type="ECO:0000256" key="15">
    <source>
        <dbReference type="ARBA" id="ARBA00022953"/>
    </source>
</evidence>
<dbReference type="InterPro" id="IPR026890">
    <property type="entry name" value="Mononeg_mRNAcap"/>
</dbReference>
<dbReference type="Pfam" id="PF00946">
    <property type="entry name" value="Mononeg_RNA_pol"/>
    <property type="match status" value="1"/>
</dbReference>
<evidence type="ECO:0000256" key="16">
    <source>
        <dbReference type="ARBA" id="ARBA00023042"/>
    </source>
</evidence>
<keyword evidence="12" id="KW-0378">Hydrolase</keyword>
<dbReference type="GO" id="GO:0003968">
    <property type="term" value="F:RNA-directed RNA polymerase activity"/>
    <property type="evidence" value="ECO:0007669"/>
    <property type="project" value="UniProtKB-KW"/>
</dbReference>
<keyword evidence="13" id="KW-0067">ATP-binding</keyword>
<evidence type="ECO:0000256" key="1">
    <source>
        <dbReference type="ARBA" id="ARBA00004192"/>
    </source>
</evidence>
<evidence type="ECO:0000256" key="10">
    <source>
        <dbReference type="ARBA" id="ARBA00022695"/>
    </source>
</evidence>
<keyword evidence="6" id="KW-0489">Methyltransferase</keyword>
<comment type="catalytic activity">
    <reaction evidence="19">
        <text>a 5'-end triphospho-adenylyl-adenylyl-cytidylyl-adenosine in mRNA + GDP + H(+) = a 5'-end (5'-triphosphoguanosine)-adenylyl-adenylyl-cytidylyl-adenosine in mRNA + diphosphate</text>
        <dbReference type="Rhea" id="RHEA:65436"/>
        <dbReference type="Rhea" id="RHEA-COMP:16797"/>
        <dbReference type="Rhea" id="RHEA-COMP:16799"/>
        <dbReference type="ChEBI" id="CHEBI:15378"/>
        <dbReference type="ChEBI" id="CHEBI:33019"/>
        <dbReference type="ChEBI" id="CHEBI:58189"/>
        <dbReference type="ChEBI" id="CHEBI:156484"/>
        <dbReference type="ChEBI" id="CHEBI:156503"/>
        <dbReference type="EC" id="2.7.7.88"/>
    </reaction>
</comment>
<evidence type="ECO:0000256" key="20">
    <source>
        <dbReference type="ARBA" id="ARBA00024499"/>
    </source>
</evidence>